<dbReference type="AlphaFoldDB" id="A0A9P9WIG4"/>
<dbReference type="EMBL" id="JAFIMR010000022">
    <property type="protein sequence ID" value="KAI1865197.1"/>
    <property type="molecule type" value="Genomic_DNA"/>
</dbReference>
<comment type="caution">
    <text evidence="1">The sequence shown here is derived from an EMBL/GenBank/DDBJ whole genome shotgun (WGS) entry which is preliminary data.</text>
</comment>
<organism evidence="1 2">
    <name type="scientific">Neoarthrinium moseri</name>
    <dbReference type="NCBI Taxonomy" id="1658444"/>
    <lineage>
        <taxon>Eukaryota</taxon>
        <taxon>Fungi</taxon>
        <taxon>Dikarya</taxon>
        <taxon>Ascomycota</taxon>
        <taxon>Pezizomycotina</taxon>
        <taxon>Sordariomycetes</taxon>
        <taxon>Xylariomycetidae</taxon>
        <taxon>Amphisphaeriales</taxon>
        <taxon>Apiosporaceae</taxon>
        <taxon>Neoarthrinium</taxon>
    </lineage>
</organism>
<gene>
    <name evidence="1" type="ORF">JX265_008244</name>
</gene>
<accession>A0A9P9WIG4</accession>
<name>A0A9P9WIG4_9PEZI</name>
<evidence type="ECO:0000313" key="2">
    <source>
        <dbReference type="Proteomes" id="UP000829685"/>
    </source>
</evidence>
<sequence>MLAMPRGDAGEVGEVEVGFAAGCGAAPLAGSGPEDAVLTDVAEAPGGVRALLLHVGPLQTGTLNRRSPGALARLFAREREGGLWAVEHGERLVGPRLAGLG</sequence>
<reference evidence="1" key="1">
    <citation type="submission" date="2021-03" db="EMBL/GenBank/DDBJ databases">
        <title>Revisited historic fungal species revealed as producer of novel bioactive compounds through whole genome sequencing and comparative genomics.</title>
        <authorList>
            <person name="Vignolle G.A."/>
            <person name="Hochenegger N."/>
            <person name="Mach R.L."/>
            <person name="Mach-Aigner A.R."/>
            <person name="Javad Rahimi M."/>
            <person name="Salim K.A."/>
            <person name="Chan C.M."/>
            <person name="Lim L.B.L."/>
            <person name="Cai F."/>
            <person name="Druzhinina I.S."/>
            <person name="U'Ren J.M."/>
            <person name="Derntl C."/>
        </authorList>
    </citation>
    <scope>NUCLEOTIDE SEQUENCE</scope>
    <source>
        <strain evidence="1">TUCIM 5799</strain>
    </source>
</reference>
<proteinExistence type="predicted"/>
<dbReference type="Proteomes" id="UP000829685">
    <property type="component" value="Unassembled WGS sequence"/>
</dbReference>
<evidence type="ECO:0000313" key="1">
    <source>
        <dbReference type="EMBL" id="KAI1865197.1"/>
    </source>
</evidence>
<keyword evidence="2" id="KW-1185">Reference proteome</keyword>
<protein>
    <submittedName>
        <fullName evidence="1">Uncharacterized protein</fullName>
    </submittedName>
</protein>